<accession>A0A7I8LGC2</accession>
<dbReference type="GO" id="GO:0047661">
    <property type="term" value="F:amino-acid racemase activity"/>
    <property type="evidence" value="ECO:0007669"/>
    <property type="project" value="InterPro"/>
</dbReference>
<dbReference type="EMBL" id="LR746278">
    <property type="protein sequence ID" value="CAA7408862.1"/>
    <property type="molecule type" value="Genomic_DNA"/>
</dbReference>
<dbReference type="Pfam" id="PF01177">
    <property type="entry name" value="Asp_Glu_race"/>
    <property type="match status" value="1"/>
</dbReference>
<dbReference type="PANTHER" id="PTHR21198">
    <property type="entry name" value="GLUTAMATE RACEMASE"/>
    <property type="match status" value="1"/>
</dbReference>
<keyword evidence="1" id="KW-0413">Isomerase</keyword>
<dbReference type="Proteomes" id="UP000663760">
    <property type="component" value="Chromosome 15"/>
</dbReference>
<feature type="compositionally biased region" description="Low complexity" evidence="2">
    <location>
        <begin position="33"/>
        <end position="42"/>
    </location>
</feature>
<feature type="region of interest" description="Disordered" evidence="2">
    <location>
        <begin position="1"/>
        <end position="70"/>
    </location>
</feature>
<dbReference type="PANTHER" id="PTHR21198:SF7">
    <property type="entry name" value="ASPARTATE-GLUTAMATE RACEMASE FAMILY"/>
    <property type="match status" value="1"/>
</dbReference>
<organism evidence="3 4">
    <name type="scientific">Spirodela intermedia</name>
    <name type="common">Intermediate duckweed</name>
    <dbReference type="NCBI Taxonomy" id="51605"/>
    <lineage>
        <taxon>Eukaryota</taxon>
        <taxon>Viridiplantae</taxon>
        <taxon>Streptophyta</taxon>
        <taxon>Embryophyta</taxon>
        <taxon>Tracheophyta</taxon>
        <taxon>Spermatophyta</taxon>
        <taxon>Magnoliopsida</taxon>
        <taxon>Liliopsida</taxon>
        <taxon>Araceae</taxon>
        <taxon>Lemnoideae</taxon>
        <taxon>Spirodela</taxon>
    </lineage>
</organism>
<evidence type="ECO:0000256" key="1">
    <source>
        <dbReference type="ARBA" id="ARBA00023235"/>
    </source>
</evidence>
<sequence length="331" mass="35630">MGLHSWSGPSHLGSNGFTGRRAAAAPPPPAPRTWPAASPPSSVLLHSSNGGRSRTEPKISASGSSAGSSSGRPIIGVLGGASAVSTVAFLEKLVRWSSEGGEEEGEYLPFIVCSDPLLSRKLSLRETKGSSPRFLRSRKETRVDVDREGVVEGLRQKRLFLESSGARCIVMPCHASHYWHREVSEGCSVPFLHMGECVANELREAGLRPVEAGSNVRIGVLATGSVLTAAVYQGKVQNLGYEAVLPDKATVEHTVIPAVEALRRRDMEGARTLLRITLHVLLVKAVNMIIVASDDLRGLLPQDDPLRKRCVDPIETLARSTIEWAHSTRSL</sequence>
<reference evidence="3" key="1">
    <citation type="submission" date="2020-02" db="EMBL/GenBank/DDBJ databases">
        <authorList>
            <person name="Scholz U."/>
            <person name="Mascher M."/>
            <person name="Fiebig A."/>
        </authorList>
    </citation>
    <scope>NUCLEOTIDE SEQUENCE</scope>
</reference>
<evidence type="ECO:0000313" key="4">
    <source>
        <dbReference type="Proteomes" id="UP000663760"/>
    </source>
</evidence>
<dbReference type="SUPFAM" id="SSF53681">
    <property type="entry name" value="Aspartate/glutamate racemase"/>
    <property type="match status" value="2"/>
</dbReference>
<gene>
    <name evidence="3" type="ORF">SI8410_15019540</name>
</gene>
<proteinExistence type="predicted"/>
<keyword evidence="4" id="KW-1185">Reference proteome</keyword>
<dbReference type="OrthoDB" id="187836at2759"/>
<dbReference type="AlphaFoldDB" id="A0A7I8LGC2"/>
<dbReference type="Gene3D" id="3.40.50.1860">
    <property type="match status" value="2"/>
</dbReference>
<dbReference type="InterPro" id="IPR001920">
    <property type="entry name" value="Asp/Glu_race"/>
</dbReference>
<evidence type="ECO:0000313" key="3">
    <source>
        <dbReference type="EMBL" id="CAA7408862.1"/>
    </source>
</evidence>
<evidence type="ECO:0000256" key="2">
    <source>
        <dbReference type="SAM" id="MobiDB-lite"/>
    </source>
</evidence>
<feature type="compositionally biased region" description="Low complexity" evidence="2">
    <location>
        <begin position="60"/>
        <end position="70"/>
    </location>
</feature>
<name>A0A7I8LGC2_SPIIN</name>
<protein>
    <submittedName>
        <fullName evidence="3">Uncharacterized protein</fullName>
    </submittedName>
</protein>
<dbReference type="InterPro" id="IPR015942">
    <property type="entry name" value="Asp/Glu/hydantoin_racemase"/>
</dbReference>